<dbReference type="PANTHER" id="PTHR46210:SF1">
    <property type="entry name" value="FHA DOMAIN-CONTAINING PROTEIN"/>
    <property type="match status" value="1"/>
</dbReference>
<feature type="compositionally biased region" description="Polar residues" evidence="4">
    <location>
        <begin position="870"/>
        <end position="912"/>
    </location>
</feature>
<dbReference type="VEuPathDB" id="PlasmoDB:PYYM_0813900"/>
<dbReference type="Pfam" id="PF00498">
    <property type="entry name" value="FHA"/>
    <property type="match status" value="1"/>
</dbReference>
<dbReference type="CDD" id="cd16495">
    <property type="entry name" value="RING_CH-C4HC3_MARCH"/>
    <property type="match status" value="1"/>
</dbReference>
<evidence type="ECO:0000313" key="10">
    <source>
        <dbReference type="Proteomes" id="UP000072904"/>
    </source>
</evidence>
<evidence type="ECO:0000259" key="5">
    <source>
        <dbReference type="PROSITE" id="PS50006"/>
    </source>
</evidence>
<dbReference type="Gene3D" id="3.30.40.10">
    <property type="entry name" value="Zinc/RING finger domain, C3HC4 (zinc finger)"/>
    <property type="match status" value="1"/>
</dbReference>
<dbReference type="SUPFAM" id="SSF49879">
    <property type="entry name" value="SMAD/FHA domain"/>
    <property type="match status" value="1"/>
</dbReference>
<dbReference type="VEuPathDB" id="PlasmoDB:PY17X_0814200"/>
<dbReference type="GO" id="GO:0008270">
    <property type="term" value="F:zinc ion binding"/>
    <property type="evidence" value="ECO:0007669"/>
    <property type="project" value="UniProtKB-KW"/>
</dbReference>
<dbReference type="RefSeq" id="XP_723654.1">
    <property type="nucleotide sequence ID" value="XM_718561.1"/>
</dbReference>
<dbReference type="VEuPathDB" id="PlasmoDB:Py17XNL_000801705"/>
<dbReference type="Proteomes" id="UP000072904">
    <property type="component" value="Chromosome 8"/>
</dbReference>
<dbReference type="InterPro" id="IPR011016">
    <property type="entry name" value="Znf_RING-CH"/>
</dbReference>
<dbReference type="PANTHER" id="PTHR46210">
    <property type="entry name" value="FHA DOMAIN-CONTAINING PROTEIN"/>
    <property type="match status" value="1"/>
</dbReference>
<dbReference type="SMART" id="SM00240">
    <property type="entry name" value="FHA"/>
    <property type="match status" value="1"/>
</dbReference>
<feature type="compositionally biased region" description="Basic and acidic residues" evidence="4">
    <location>
        <begin position="840"/>
        <end position="857"/>
    </location>
</feature>
<dbReference type="PROSITE" id="PS51292">
    <property type="entry name" value="ZF_RING_CH"/>
    <property type="match status" value="1"/>
</dbReference>
<dbReference type="Proteomes" id="UP000072874">
    <property type="component" value="Chromosome 8"/>
</dbReference>
<feature type="compositionally biased region" description="Basic and acidic residues" evidence="4">
    <location>
        <begin position="285"/>
        <end position="297"/>
    </location>
</feature>
<proteinExistence type="predicted"/>
<dbReference type="CDD" id="cd00060">
    <property type="entry name" value="FHA"/>
    <property type="match status" value="1"/>
</dbReference>
<reference evidence="9 10" key="1">
    <citation type="journal article" date="2014" name="BMC Biol.">
        <title>A comprehensive evaluation of rodent malaria parasite genomes and gene expression.</title>
        <authorList>
            <person name="Otto T.D."/>
            <person name="Bohme U."/>
            <person name="Jackson A.P."/>
            <person name="Hunt M."/>
            <person name="Franke-Fayard B."/>
            <person name="Hoeijmakers W.A."/>
            <person name="Religa A.A."/>
            <person name="Robertson L."/>
            <person name="Sanders M."/>
            <person name="Ogun S.A."/>
            <person name="Cunningham D."/>
            <person name="Erhart A."/>
            <person name="Billker O."/>
            <person name="Khan S.M."/>
            <person name="Stunnenberg H.G."/>
            <person name="Langhorne J."/>
            <person name="Holder A.A."/>
            <person name="Waters A.P."/>
            <person name="Newbold C.I."/>
            <person name="Pain A."/>
            <person name="Berriman M."/>
            <person name="Janse C.J."/>
        </authorList>
    </citation>
    <scope>NUCLEOTIDE SEQUENCE [LARGE SCALE GENOMIC DNA]</scope>
    <source>
        <strain evidence="8 9">17X</strain>
        <strain evidence="7 10">YM</strain>
    </source>
</reference>
<gene>
    <name evidence="8" type="ORF">PY17X_0814200</name>
    <name evidence="7" type="ORF">PYYM_0813900</name>
</gene>
<reference evidence="8" key="2">
    <citation type="submission" date="2014-05" db="EMBL/GenBank/DDBJ databases">
        <authorList>
            <person name="Aslett M.A."/>
            <person name="De Silva N."/>
        </authorList>
    </citation>
    <scope>NUCLEOTIDE SEQUENCE</scope>
    <source>
        <strain evidence="8">17X</strain>
    </source>
</reference>
<feature type="region of interest" description="Disordered" evidence="4">
    <location>
        <begin position="829"/>
        <end position="941"/>
    </location>
</feature>
<dbReference type="InterPro" id="IPR013083">
    <property type="entry name" value="Znf_RING/FYVE/PHD"/>
</dbReference>
<dbReference type="VEuPathDB" id="PlasmoDB:PY03501"/>
<evidence type="ECO:0000259" key="6">
    <source>
        <dbReference type="PROSITE" id="PS51292"/>
    </source>
</evidence>
<dbReference type="GeneID" id="3431660"/>
<keyword evidence="2" id="KW-0863">Zinc-finger</keyword>
<dbReference type="Pfam" id="PF12906">
    <property type="entry name" value="RINGv"/>
    <property type="match status" value="1"/>
</dbReference>
<name>A0A078K9N2_PLAYE</name>
<dbReference type="InterPro" id="IPR000253">
    <property type="entry name" value="FHA_dom"/>
</dbReference>
<sequence>MINGRKNKNIKTKNYVINVNCYTWINNNHGLFDYESDNFYKKCFKIKCLYNYYYILKDDINVEVKNEEEINKISLNNTNLKVICKIKYTNNNYQLIPCIENLYDERNDNKNNSEENESNEQNEANKFWIIVKYLKNKTSILHENDIIKLGRVKLKVKKIITNIQQEKEYNKSLSPFDEDECETAAPELEHFARINNDGILEGGMADVNIMSNHFVSGTINQNIQFGDNNTPDKDVCIKCGTLSDNFDSNSYALYNYINDSEGNELDNNNNNSSSSNGIIRSENYSLRRDENDKREDNIDIPGHNYMLKNNTPNEVTINTRAKINNTVGSPKNSIQKKVNIITEKNNIPSKLIDSDYSYNNFYSNVKNNDNNKTSENEHGSHISNNFDNNSIFLKKYDEKNYSIHLKDQKNGDNNCDCNNNVCEKKDNIICPHRNNENNKEKENSKAVKFSNVEQNENFENNRNKLNEDKKNTNINMINHVNMSDETDKSNFVNYTSNMLEKEIDDSIYDNDDDYSIYDYNVNSKNSINGNMKNGETGNDVNLCKGDLQGNANNNNINNIYDNTIDKMKEGMKSASYNSLNINTLNCGIPSLYNCRICLCEYENEDNPLISPCKCKGSMKYIHLNCLRTWMKGRLNVRSDGDSTVSFFWKQLNCELCKFPYPTYISVQNKCLELYEIPKPELPYMIIELLNDKSKGFYIVSLANAKSARMGRGHDSDVRVNDISVSRFHALIKFLNGNFYIEDCKSKFGTLIQIRRPVFFNIRRSKFIALQIGRTVMYIYMKRKNWMFLPVCLKLPRTKDDDVSALDNFSSKLLVDNSLNISNNNFEYNLVYNPSENDPSEGDHQDSNENRNENRNENCDPNCDANRDQNDVNQTHPHNSPNNSKTLGINLNSTGSIHNTTVNDMPITQSNEINDQNNFKNDENNNSASKNAMNRNNSKNCY</sequence>
<keyword evidence="3" id="KW-0862">Zinc</keyword>
<evidence type="ECO:0000256" key="2">
    <source>
        <dbReference type="ARBA" id="ARBA00022771"/>
    </source>
</evidence>
<accession>A0A078K9N2</accession>
<dbReference type="OMA" id="FHAMIKF"/>
<dbReference type="PROSITE" id="PS50006">
    <property type="entry name" value="FHA_DOMAIN"/>
    <property type="match status" value="1"/>
</dbReference>
<protein>
    <submittedName>
        <fullName evidence="8">FHA domain protein, putative</fullName>
    </submittedName>
</protein>
<feature type="region of interest" description="Disordered" evidence="4">
    <location>
        <begin position="263"/>
        <end position="302"/>
    </location>
</feature>
<evidence type="ECO:0000256" key="1">
    <source>
        <dbReference type="ARBA" id="ARBA00022723"/>
    </source>
</evidence>
<evidence type="ECO:0000313" key="9">
    <source>
        <dbReference type="Proteomes" id="UP000072874"/>
    </source>
</evidence>
<feature type="compositionally biased region" description="Polar residues" evidence="4">
    <location>
        <begin position="926"/>
        <end position="941"/>
    </location>
</feature>
<feature type="domain" description="FHA" evidence="5">
    <location>
        <begin position="707"/>
        <end position="756"/>
    </location>
</feature>
<dbReference type="KEGG" id="pyo:PY17X_0814200"/>
<dbReference type="SUPFAM" id="SSF57850">
    <property type="entry name" value="RING/U-box"/>
    <property type="match status" value="1"/>
</dbReference>
<reference evidence="7" key="3">
    <citation type="submission" date="2014-05" db="EMBL/GenBank/DDBJ databases">
        <authorList>
            <person name="Aslett A.Martin."/>
            <person name="De Silva Nishadi"/>
        </authorList>
    </citation>
    <scope>NUCLEOTIDE SEQUENCE</scope>
    <source>
        <strain evidence="7">YM</strain>
    </source>
</reference>
<keyword evidence="1" id="KW-0479">Metal-binding</keyword>
<evidence type="ECO:0000313" key="8">
    <source>
        <dbReference type="EMBL" id="VTZ77278.1"/>
    </source>
</evidence>
<dbReference type="InterPro" id="IPR008984">
    <property type="entry name" value="SMAD_FHA_dom_sf"/>
</dbReference>
<evidence type="ECO:0000313" key="7">
    <source>
        <dbReference type="EMBL" id="CDU17501.1"/>
    </source>
</evidence>
<organism evidence="8 9">
    <name type="scientific">Plasmodium yoelii</name>
    <dbReference type="NCBI Taxonomy" id="5861"/>
    <lineage>
        <taxon>Eukaryota</taxon>
        <taxon>Sar</taxon>
        <taxon>Alveolata</taxon>
        <taxon>Apicomplexa</taxon>
        <taxon>Aconoidasida</taxon>
        <taxon>Haemosporida</taxon>
        <taxon>Plasmodiidae</taxon>
        <taxon>Plasmodium</taxon>
        <taxon>Plasmodium (Vinckeia)</taxon>
    </lineage>
</organism>
<dbReference type="EMBL" id="LK934636">
    <property type="protein sequence ID" value="CDU17501.1"/>
    <property type="molecule type" value="Genomic_DNA"/>
</dbReference>
<evidence type="ECO:0000256" key="3">
    <source>
        <dbReference type="ARBA" id="ARBA00022833"/>
    </source>
</evidence>
<dbReference type="OrthoDB" id="264354at2759"/>
<dbReference type="SMART" id="SM00744">
    <property type="entry name" value="RINGv"/>
    <property type="match status" value="1"/>
</dbReference>
<dbReference type="Gene3D" id="2.60.200.20">
    <property type="match status" value="1"/>
</dbReference>
<dbReference type="AlphaFoldDB" id="A0A078K9N2"/>
<dbReference type="EMBL" id="LM993662">
    <property type="protein sequence ID" value="VTZ77278.1"/>
    <property type="molecule type" value="Genomic_DNA"/>
</dbReference>
<evidence type="ECO:0000256" key="4">
    <source>
        <dbReference type="SAM" id="MobiDB-lite"/>
    </source>
</evidence>
<feature type="compositionally biased region" description="Low complexity" evidence="4">
    <location>
        <begin position="265"/>
        <end position="283"/>
    </location>
</feature>
<reference evidence="8" key="4">
    <citation type="submission" date="2019-05" db="EMBL/GenBank/DDBJ databases">
        <authorList>
            <consortium name="Pathogen Informatics"/>
        </authorList>
    </citation>
    <scope>NUCLEOTIDE SEQUENCE</scope>
    <source>
        <strain evidence="8">17X</strain>
    </source>
</reference>
<feature type="domain" description="RING-CH-type" evidence="6">
    <location>
        <begin position="586"/>
        <end position="663"/>
    </location>
</feature>